<keyword evidence="6 8" id="KW-0472">Membrane</keyword>
<comment type="similarity">
    <text evidence="8 9">Belongs to the TonB-dependent receptor family.</text>
</comment>
<dbReference type="InterPro" id="IPR008969">
    <property type="entry name" value="CarboxyPept-like_regulatory"/>
</dbReference>
<dbReference type="Gene3D" id="2.170.130.10">
    <property type="entry name" value="TonB-dependent receptor, plug domain"/>
    <property type="match status" value="1"/>
</dbReference>
<name>F4CD56_SPHS2</name>
<dbReference type="InterPro" id="IPR036942">
    <property type="entry name" value="Beta-barrel_TonB_sf"/>
</dbReference>
<dbReference type="STRING" id="743722.Sph21_1097"/>
<dbReference type="InterPro" id="IPR023997">
    <property type="entry name" value="TonB-dep_OMP_SusC/RagA_CS"/>
</dbReference>
<comment type="subcellular location">
    <subcellularLocation>
        <location evidence="1 8">Cell outer membrane</location>
        <topology evidence="1 8">Multi-pass membrane protein</topology>
    </subcellularLocation>
</comment>
<evidence type="ECO:0000256" key="7">
    <source>
        <dbReference type="ARBA" id="ARBA00023237"/>
    </source>
</evidence>
<dbReference type="EMBL" id="CP002584">
    <property type="protein sequence ID" value="ADZ77667.1"/>
    <property type="molecule type" value="Genomic_DNA"/>
</dbReference>
<dbReference type="GO" id="GO:0009279">
    <property type="term" value="C:cell outer membrane"/>
    <property type="evidence" value="ECO:0007669"/>
    <property type="project" value="UniProtKB-SubCell"/>
</dbReference>
<organism evidence="12">
    <name type="scientific">Sphingobacterium sp. (strain 21)</name>
    <dbReference type="NCBI Taxonomy" id="743722"/>
    <lineage>
        <taxon>Bacteria</taxon>
        <taxon>Pseudomonadati</taxon>
        <taxon>Bacteroidota</taxon>
        <taxon>Sphingobacteriia</taxon>
        <taxon>Sphingobacteriales</taxon>
        <taxon>Sphingobacteriaceae</taxon>
        <taxon>Sphingobacterium</taxon>
    </lineage>
</organism>
<evidence type="ECO:0000256" key="5">
    <source>
        <dbReference type="ARBA" id="ARBA00023077"/>
    </source>
</evidence>
<dbReference type="InterPro" id="IPR039426">
    <property type="entry name" value="TonB-dep_rcpt-like"/>
</dbReference>
<evidence type="ECO:0000256" key="2">
    <source>
        <dbReference type="ARBA" id="ARBA00022448"/>
    </source>
</evidence>
<dbReference type="InterPro" id="IPR037066">
    <property type="entry name" value="Plug_dom_sf"/>
</dbReference>
<evidence type="ECO:0000256" key="3">
    <source>
        <dbReference type="ARBA" id="ARBA00022452"/>
    </source>
</evidence>
<dbReference type="eggNOG" id="COG4206">
    <property type="taxonomic scope" value="Bacteria"/>
</dbReference>
<keyword evidence="3 8" id="KW-1134">Transmembrane beta strand</keyword>
<dbReference type="HOGENOM" id="CLU_004317_0_2_10"/>
<dbReference type="Gene3D" id="2.40.170.20">
    <property type="entry name" value="TonB-dependent receptor, beta-barrel domain"/>
    <property type="match status" value="1"/>
</dbReference>
<dbReference type="InterPro" id="IPR023996">
    <property type="entry name" value="TonB-dep_OMP_SusC/RagA"/>
</dbReference>
<dbReference type="NCBIfam" id="TIGR04057">
    <property type="entry name" value="SusC_RagA_signa"/>
    <property type="match status" value="1"/>
</dbReference>
<dbReference type="SUPFAM" id="SSF49464">
    <property type="entry name" value="Carboxypeptidase regulatory domain-like"/>
    <property type="match status" value="1"/>
</dbReference>
<dbReference type="Pfam" id="PF07715">
    <property type="entry name" value="Plug"/>
    <property type="match status" value="1"/>
</dbReference>
<dbReference type="AlphaFoldDB" id="F4CD56"/>
<dbReference type="Pfam" id="PF00593">
    <property type="entry name" value="TonB_dep_Rec_b-barrel"/>
    <property type="match status" value="1"/>
</dbReference>
<accession>F4CD56</accession>
<evidence type="ECO:0000313" key="12">
    <source>
        <dbReference type="EMBL" id="ADZ77667.1"/>
    </source>
</evidence>
<dbReference type="KEGG" id="shg:Sph21_1097"/>
<dbReference type="SUPFAM" id="SSF56935">
    <property type="entry name" value="Porins"/>
    <property type="match status" value="1"/>
</dbReference>
<evidence type="ECO:0000256" key="8">
    <source>
        <dbReference type="PROSITE-ProRule" id="PRU01360"/>
    </source>
</evidence>
<dbReference type="NCBIfam" id="TIGR04056">
    <property type="entry name" value="OMP_RagA_SusC"/>
    <property type="match status" value="1"/>
</dbReference>
<evidence type="ECO:0000259" key="11">
    <source>
        <dbReference type="Pfam" id="PF07715"/>
    </source>
</evidence>
<dbReference type="InterPro" id="IPR012910">
    <property type="entry name" value="Plug_dom"/>
</dbReference>
<dbReference type="OrthoDB" id="9768177at2"/>
<reference evidence="12" key="1">
    <citation type="submission" date="2011-03" db="EMBL/GenBank/DDBJ databases">
        <title>Complete sequence of Sphingobacterium sp. 21.</title>
        <authorList>
            <consortium name="US DOE Joint Genome Institute"/>
            <person name="Lucas S."/>
            <person name="Copeland A."/>
            <person name="Lapidus A."/>
            <person name="Cheng J.-F."/>
            <person name="Goodwin L."/>
            <person name="Pitluck S."/>
            <person name="Davenport K."/>
            <person name="Detter J.C."/>
            <person name="Han C."/>
            <person name="Tapia R."/>
            <person name="Land M."/>
            <person name="Hauser L."/>
            <person name="Kyrpides N."/>
            <person name="Ivanova N."/>
            <person name="Ovchinnikova G."/>
            <person name="Pagani I."/>
            <person name="Siebers A.K."/>
            <person name="Allgaier M."/>
            <person name="Thelen M.P."/>
            <person name="Hugenholtz P."/>
            <person name="Woyke T."/>
        </authorList>
    </citation>
    <scope>NUCLEOTIDE SEQUENCE</scope>
    <source>
        <strain evidence="12">21</strain>
    </source>
</reference>
<gene>
    <name evidence="12" type="ordered locus">Sph21_1097</name>
</gene>
<dbReference type="InterPro" id="IPR000531">
    <property type="entry name" value="Beta-barrel_TonB"/>
</dbReference>
<dbReference type="Gene3D" id="2.60.40.1120">
    <property type="entry name" value="Carboxypeptidase-like, regulatory domain"/>
    <property type="match status" value="1"/>
</dbReference>
<protein>
    <submittedName>
        <fullName evidence="12">TonB-dependent receptor</fullName>
    </submittedName>
</protein>
<keyword evidence="7 8" id="KW-0998">Cell outer membrane</keyword>
<evidence type="ECO:0000256" key="1">
    <source>
        <dbReference type="ARBA" id="ARBA00004571"/>
    </source>
</evidence>
<evidence type="ECO:0000256" key="9">
    <source>
        <dbReference type="RuleBase" id="RU003357"/>
    </source>
</evidence>
<keyword evidence="5 9" id="KW-0798">TonB box</keyword>
<evidence type="ECO:0000259" key="10">
    <source>
        <dbReference type="Pfam" id="PF00593"/>
    </source>
</evidence>
<dbReference type="Pfam" id="PF13715">
    <property type="entry name" value="CarbopepD_reg_2"/>
    <property type="match status" value="1"/>
</dbReference>
<proteinExistence type="inferred from homology"/>
<dbReference type="eggNOG" id="COG4771">
    <property type="taxonomic scope" value="Bacteria"/>
</dbReference>
<feature type="domain" description="TonB-dependent receptor-like beta-barrel" evidence="10">
    <location>
        <begin position="435"/>
        <end position="888"/>
    </location>
</feature>
<feature type="domain" description="TonB-dependent receptor plug" evidence="11">
    <location>
        <begin position="115"/>
        <end position="239"/>
    </location>
</feature>
<evidence type="ECO:0000256" key="4">
    <source>
        <dbReference type="ARBA" id="ARBA00022692"/>
    </source>
</evidence>
<keyword evidence="4 8" id="KW-0812">Transmembrane</keyword>
<dbReference type="PROSITE" id="PS52016">
    <property type="entry name" value="TONB_DEPENDENT_REC_3"/>
    <property type="match status" value="1"/>
</dbReference>
<keyword evidence="12" id="KW-0675">Receptor</keyword>
<dbReference type="PATRIC" id="fig|743722.3.peg.1177"/>
<evidence type="ECO:0000256" key="6">
    <source>
        <dbReference type="ARBA" id="ARBA00023136"/>
    </source>
</evidence>
<sequence>MKQKLFSFVLLCLGLFQLTYGQERRISGKVTEADGKGLPGVSIVVSGTSNGTQSDGQGNYSIAVPADARTLTFSYIGFKSITEPINGRNTIDVVLSADASELSEVVVTGYGTQKRQEFTGSAASVRGDVIKSMPIQSFGQGLTGQATGVNVVQPNGLLNNPPVIRVRGLSSLSLSSFPLVVVDGIPITSDNVTQFEGANLNATVNNPLGDINPADIESMDILKDAASSAIYGSRAAAGVLVITTKKGREGKTSVTYDGWVGNTKAVRLQDVLNAEQYVAHKNAALANALAINPNAVPPAQRDAEGRGFFLQYNDDGSVVDTRWYDEIFRSAWQQNHNLTISGGTQKTKYYFSAGLADQDGFLKANNFKRKSGRMNIDHQATNWLNLRANVNYTNTQNNAPNSGSNDGGAYTTSGLGRIAIAQVPNVRPFNPDGSYNIESNAIGRGANLIPAQFPNPYPLIDLDKNSSETNRLLANLGATIKLAEGLNLRTTYSWDLRNIENQRFWNPIQGDGVGSTGHAFNNKIRSENWNWVNTLTYDKTFNGVHNLSLLVGSDAQKRSDRAWGGQRSNLADPFYDQYQGIFLVNTAGGNWVNEVAYEAYLGSVSYNYDNKYYISGNFRRDGNSALSPDNRWGSFGGASVGYTISNEEFFKNSSLSNTISNFRLKGSWGRVGNGNLNNLYGSYNLYQTGIYGGVSRNYYIQAGNNDLKWETSTQLNVGLDLGFFNNRLNLEANYYNKDIDNMILAVPQAPSKGIPAPVTADENTILLNVGSMYNRGFEFNINATPIDKGDFTWTTSLNFSTLKNRVTSLVDENTPLLAYTSSLELTSITRVGYAAASIYGVKSAGVNPENGRRIFETRDGVQVQYLHGGEQFVDANGNTFRTSYTYLDGTPATGVNIANEQQILGNTIPTWFGGFNNNFRYKAFDLGLIFTFSGGNYIYNGSRAGLLDQRVWNNSTEVLDAWTPENTGSKIPRAVYGDNVSNGSSFLISDNVEKGDFLRLQNISLGYSLPKHLFGNSGIQSLRVYGSAQNLFIITGYRGVDPEISSNGNQNLSSGIERNSIPQARTFTMGLTVGF</sequence>
<keyword evidence="2 8" id="KW-0813">Transport</keyword>